<comment type="caution">
    <text evidence="3">The sequence shown here is derived from an EMBL/GenBank/DDBJ whole genome shotgun (WGS) entry which is preliminary data.</text>
</comment>
<dbReference type="EMBL" id="AZQQ01000109">
    <property type="protein sequence ID" value="KDD65524.1"/>
    <property type="molecule type" value="Genomic_DNA"/>
</dbReference>
<proteinExistence type="predicted"/>
<gene>
    <name evidence="3" type="ORF">V466_29865</name>
</gene>
<name>A0A059KUV0_9PSED</name>
<feature type="domain" description="PIN" evidence="2">
    <location>
        <begin position="12"/>
        <end position="152"/>
    </location>
</feature>
<evidence type="ECO:0000256" key="1">
    <source>
        <dbReference type="SAM" id="MobiDB-lite"/>
    </source>
</evidence>
<dbReference type="Gene3D" id="3.40.50.1010">
    <property type="entry name" value="5'-nuclease"/>
    <property type="match status" value="1"/>
</dbReference>
<feature type="region of interest" description="Disordered" evidence="1">
    <location>
        <begin position="326"/>
        <end position="353"/>
    </location>
</feature>
<dbReference type="InterPro" id="IPR002716">
    <property type="entry name" value="PIN_dom"/>
</dbReference>
<dbReference type="Pfam" id="PF13638">
    <property type="entry name" value="PIN_4"/>
    <property type="match status" value="1"/>
</dbReference>
<dbReference type="Proteomes" id="UP000026739">
    <property type="component" value="Unassembled WGS sequence"/>
</dbReference>
<dbReference type="AlphaFoldDB" id="A0A059KUV0"/>
<reference evidence="3 4" key="1">
    <citation type="submission" date="2013-12" db="EMBL/GenBank/DDBJ databases">
        <authorList>
            <person name="Formusa P.A."/>
            <person name="Habash M."/>
            <person name="Lee H."/>
            <person name="Trevors J.T."/>
        </authorList>
    </citation>
    <scope>NUCLEOTIDE SEQUENCE [LARGE SCALE GENOMIC DNA]</scope>
    <source>
        <strain evidence="3 4">PD30</strain>
    </source>
</reference>
<evidence type="ECO:0000313" key="3">
    <source>
        <dbReference type="EMBL" id="KDD65524.1"/>
    </source>
</evidence>
<sequence length="494" mass="55902">MSEGQSTLYVFPDTNVLVQCVPLGELDWSYLGDFEQILLILSRPVIGEIDQQKGGAGRLAKRARAANSLIRELLDSDSILVKTREKRVKVIVESGNHLRPADGLDDHLDYASADDRLVGTVHRYIHDYPDREVLLLSHDTGPLMTAKRLQVPYARVPDTWLLSPESDEEQKRIRELEGQLRRYQSTEPKCEIKFEDSPWEFKVIKHRPLTDQQVAELMEQLKRRYPVDTDYGPIEQQQRTVRGGLFSALFGTETFQPASVEEISNYRDNMYQKWCADCEASFRELHQTLNAIEQPLIASIALTNVGARPADDVLVQFQVKGRKFGIFSPPEDDDGKKSEVPRLRPPPSAPKGKWVSDLPQLYPGIEQYRRLLSSQPATAPMLSGLLRAPINRDPNGFYWRGGRPSNPVALAEFNCQQWRHLEDAEIFVFQLGFKLEGESIKDALAVTVHAANLAEPVQCMQKVTIAVEDVDTWPNAEALLDIQKVVGLRDLGPR</sequence>
<dbReference type="RefSeq" id="WP_033061893.1">
    <property type="nucleotide sequence ID" value="NZ_AZQQ01000109.1"/>
</dbReference>
<accession>A0A059KUV0</accession>
<protein>
    <recommendedName>
        <fullName evidence="2">PIN domain-containing protein</fullName>
    </recommendedName>
</protein>
<organism evidence="3 4">
    <name type="scientific">Pseudomonas mandelii PD30</name>
    <dbReference type="NCBI Taxonomy" id="1419583"/>
    <lineage>
        <taxon>Bacteria</taxon>
        <taxon>Pseudomonadati</taxon>
        <taxon>Pseudomonadota</taxon>
        <taxon>Gammaproteobacteria</taxon>
        <taxon>Pseudomonadales</taxon>
        <taxon>Pseudomonadaceae</taxon>
        <taxon>Pseudomonas</taxon>
    </lineage>
</organism>
<dbReference type="eggNOG" id="ENOG50342YE">
    <property type="taxonomic scope" value="Bacteria"/>
</dbReference>
<evidence type="ECO:0000313" key="4">
    <source>
        <dbReference type="Proteomes" id="UP000026739"/>
    </source>
</evidence>
<evidence type="ECO:0000259" key="2">
    <source>
        <dbReference type="Pfam" id="PF13638"/>
    </source>
</evidence>